<dbReference type="PANTHER" id="PTHR11690:SF222">
    <property type="entry name" value="AMILORIDE-SENSITIVE SODIUM CHANNEL SUBUNIT GAMMA"/>
    <property type="match status" value="1"/>
</dbReference>
<keyword evidence="5 12" id="KW-1133">Transmembrane helix</keyword>
<reference evidence="14" key="3">
    <citation type="submission" date="2015-06" db="UniProtKB">
        <authorList>
            <consortium name="EnsemblMetazoa"/>
        </authorList>
    </citation>
    <scope>IDENTIFICATION</scope>
</reference>
<dbReference type="GO" id="GO:0005886">
    <property type="term" value="C:plasma membrane"/>
    <property type="evidence" value="ECO:0007669"/>
    <property type="project" value="TreeGrafter"/>
</dbReference>
<dbReference type="GO" id="GO:0015280">
    <property type="term" value="F:ligand-gated sodium channel activity"/>
    <property type="evidence" value="ECO:0007669"/>
    <property type="project" value="TreeGrafter"/>
</dbReference>
<comment type="subcellular location">
    <subcellularLocation>
        <location evidence="1">Membrane</location>
        <topology evidence="1">Multi-pass membrane protein</topology>
    </subcellularLocation>
</comment>
<evidence type="ECO:0000256" key="5">
    <source>
        <dbReference type="ARBA" id="ARBA00022989"/>
    </source>
</evidence>
<evidence type="ECO:0000256" key="1">
    <source>
        <dbReference type="ARBA" id="ARBA00004141"/>
    </source>
</evidence>
<evidence type="ECO:0000313" key="14">
    <source>
        <dbReference type="EnsemblMetazoa" id="CapteP191757"/>
    </source>
</evidence>
<keyword evidence="7 11" id="KW-0406">Ion transport</keyword>
<dbReference type="OrthoDB" id="8065060at2759"/>
<feature type="transmembrane region" description="Helical" evidence="12">
    <location>
        <begin position="39"/>
        <end position="57"/>
    </location>
</feature>
<evidence type="ECO:0000313" key="15">
    <source>
        <dbReference type="Proteomes" id="UP000014760"/>
    </source>
</evidence>
<evidence type="ECO:0000313" key="13">
    <source>
        <dbReference type="EMBL" id="ELT98709.1"/>
    </source>
</evidence>
<dbReference type="STRING" id="283909.R7TY86"/>
<evidence type="ECO:0000256" key="12">
    <source>
        <dbReference type="SAM" id="Phobius"/>
    </source>
</evidence>
<organism evidence="13">
    <name type="scientific">Capitella teleta</name>
    <name type="common">Polychaete worm</name>
    <dbReference type="NCBI Taxonomy" id="283909"/>
    <lineage>
        <taxon>Eukaryota</taxon>
        <taxon>Metazoa</taxon>
        <taxon>Spiralia</taxon>
        <taxon>Lophotrochozoa</taxon>
        <taxon>Annelida</taxon>
        <taxon>Polychaeta</taxon>
        <taxon>Sedentaria</taxon>
        <taxon>Scolecida</taxon>
        <taxon>Capitellidae</taxon>
        <taxon>Capitella</taxon>
    </lineage>
</organism>
<dbReference type="EMBL" id="AMQN01010356">
    <property type="status" value="NOT_ANNOTATED_CDS"/>
    <property type="molecule type" value="Genomic_DNA"/>
</dbReference>
<keyword evidence="6" id="KW-0915">Sodium</keyword>
<comment type="similarity">
    <text evidence="11">Belongs to the amiloride-sensitive sodium channel (TC 1.A.6) family.</text>
</comment>
<dbReference type="Gene3D" id="1.10.287.770">
    <property type="entry name" value="YojJ-like"/>
    <property type="match status" value="1"/>
</dbReference>
<keyword evidence="8 12" id="KW-0472">Membrane</keyword>
<keyword evidence="10 11" id="KW-0407">Ion channel</keyword>
<evidence type="ECO:0000256" key="4">
    <source>
        <dbReference type="ARBA" id="ARBA00022692"/>
    </source>
</evidence>
<evidence type="ECO:0000256" key="6">
    <source>
        <dbReference type="ARBA" id="ARBA00023053"/>
    </source>
</evidence>
<dbReference type="Gene3D" id="2.60.470.10">
    <property type="entry name" value="Acid-sensing ion channels like domains"/>
    <property type="match status" value="1"/>
</dbReference>
<dbReference type="Proteomes" id="UP000014760">
    <property type="component" value="Unassembled WGS sequence"/>
</dbReference>
<evidence type="ECO:0000256" key="2">
    <source>
        <dbReference type="ARBA" id="ARBA00022448"/>
    </source>
</evidence>
<evidence type="ECO:0000256" key="11">
    <source>
        <dbReference type="RuleBase" id="RU000679"/>
    </source>
</evidence>
<dbReference type="EnsemblMetazoa" id="CapteT191757">
    <property type="protein sequence ID" value="CapteP191757"/>
    <property type="gene ID" value="CapteG191757"/>
</dbReference>
<reference evidence="13 15" key="2">
    <citation type="journal article" date="2013" name="Nature">
        <title>Insights into bilaterian evolution from three spiralian genomes.</title>
        <authorList>
            <person name="Simakov O."/>
            <person name="Marletaz F."/>
            <person name="Cho S.J."/>
            <person name="Edsinger-Gonzales E."/>
            <person name="Havlak P."/>
            <person name="Hellsten U."/>
            <person name="Kuo D.H."/>
            <person name="Larsson T."/>
            <person name="Lv J."/>
            <person name="Arendt D."/>
            <person name="Savage R."/>
            <person name="Osoegawa K."/>
            <person name="de Jong P."/>
            <person name="Grimwood J."/>
            <person name="Chapman J.A."/>
            <person name="Shapiro H."/>
            <person name="Aerts A."/>
            <person name="Otillar R.P."/>
            <person name="Terry A.Y."/>
            <person name="Boore J.L."/>
            <person name="Grigoriev I.V."/>
            <person name="Lindberg D.R."/>
            <person name="Seaver E.C."/>
            <person name="Weisblat D.A."/>
            <person name="Putnam N.H."/>
            <person name="Rokhsar D.S."/>
        </authorList>
    </citation>
    <scope>NUCLEOTIDE SEQUENCE</scope>
    <source>
        <strain evidence="13 15">I ESC-2004</strain>
    </source>
</reference>
<protein>
    <submittedName>
        <fullName evidence="13 14">Uncharacterized protein</fullName>
    </submittedName>
</protein>
<dbReference type="AlphaFoldDB" id="R7TY86"/>
<proteinExistence type="inferred from homology"/>
<accession>R7TY86</accession>
<gene>
    <name evidence="13" type="ORF">CAPTEDRAFT_191757</name>
</gene>
<evidence type="ECO:0000256" key="3">
    <source>
        <dbReference type="ARBA" id="ARBA00022461"/>
    </source>
</evidence>
<keyword evidence="9 11" id="KW-0739">Sodium transport</keyword>
<sequence length="471" mass="53390">MATREGESVGQKLHEFAANSTVHGVSHTADVQRSALRRVVWFLLLLGFSVYFVYVASNRIIKYYSHPVGTRISIIDKRPTEFPAVTICNMNLLRMTYVQEDDFLMNVMLALKRDAQSAVDISDPEVRSKFDETYNVGEVFQNGAHQPKDTVRACSWGGEKDVCYLYMSAYSTQMGHCFTFNSHDYVMQNGSLVTSRIGIEGGLQLTLNVQQEEYFYQDRKHEAAGFKVLIHHPSTWPLMSDLGIAISPGTETYLAVEAVAVERLAGDFGKRDPCISTKDPSFVNPLEFLDKYSKEGCFYNCLAKYVIHERGCKCRPWNLHAKAFPDCTLTEYMQCVNRAEVDFTRNQTVLDSCKCANTCQEVYYRVSKSEALYPSDLAMKKLAEKHGISETYFRKNIIELKIYFEALSYELIEEYEAYTMGDLQADIGGNLGLCLGASFLSLAEFGEILLLLLTTMAKKFLRTEARTMNTQ</sequence>
<keyword evidence="15" id="KW-1185">Reference proteome</keyword>
<keyword evidence="3 11" id="KW-0894">Sodium channel</keyword>
<dbReference type="OMA" id="IIHEYCD"/>
<name>R7TY86_CAPTE</name>
<reference evidence="15" key="1">
    <citation type="submission" date="2012-12" db="EMBL/GenBank/DDBJ databases">
        <authorList>
            <person name="Hellsten U."/>
            <person name="Grimwood J."/>
            <person name="Chapman J.A."/>
            <person name="Shapiro H."/>
            <person name="Aerts A."/>
            <person name="Otillar R.P."/>
            <person name="Terry A.Y."/>
            <person name="Boore J.L."/>
            <person name="Simakov O."/>
            <person name="Marletaz F."/>
            <person name="Cho S.-J."/>
            <person name="Edsinger-Gonzales E."/>
            <person name="Havlak P."/>
            <person name="Kuo D.-H."/>
            <person name="Larsson T."/>
            <person name="Lv J."/>
            <person name="Arendt D."/>
            <person name="Savage R."/>
            <person name="Osoegawa K."/>
            <person name="de Jong P."/>
            <person name="Lindberg D.R."/>
            <person name="Seaver E.C."/>
            <person name="Weisblat D.A."/>
            <person name="Putnam N.H."/>
            <person name="Grigoriev I.V."/>
            <person name="Rokhsar D.S."/>
        </authorList>
    </citation>
    <scope>NUCLEOTIDE SEQUENCE</scope>
    <source>
        <strain evidence="15">I ESC-2004</strain>
    </source>
</reference>
<keyword evidence="2 11" id="KW-0813">Transport</keyword>
<evidence type="ECO:0000256" key="8">
    <source>
        <dbReference type="ARBA" id="ARBA00023136"/>
    </source>
</evidence>
<dbReference type="PANTHER" id="PTHR11690">
    <property type="entry name" value="AMILORIDE-SENSITIVE SODIUM CHANNEL-RELATED"/>
    <property type="match status" value="1"/>
</dbReference>
<evidence type="ECO:0000256" key="9">
    <source>
        <dbReference type="ARBA" id="ARBA00023201"/>
    </source>
</evidence>
<evidence type="ECO:0000256" key="10">
    <source>
        <dbReference type="ARBA" id="ARBA00023303"/>
    </source>
</evidence>
<dbReference type="HOGENOM" id="CLU_020415_3_2_1"/>
<keyword evidence="4 11" id="KW-0812">Transmembrane</keyword>
<dbReference type="PRINTS" id="PR01078">
    <property type="entry name" value="AMINACHANNEL"/>
</dbReference>
<evidence type="ECO:0000256" key="7">
    <source>
        <dbReference type="ARBA" id="ARBA00023065"/>
    </source>
</evidence>
<dbReference type="EMBL" id="KB307618">
    <property type="protein sequence ID" value="ELT98709.1"/>
    <property type="molecule type" value="Genomic_DNA"/>
</dbReference>
<dbReference type="InterPro" id="IPR001873">
    <property type="entry name" value="ENaC"/>
</dbReference>
<dbReference type="FunCoup" id="R7TY86">
    <property type="interactions" value="96"/>
</dbReference>
<dbReference type="Pfam" id="PF00858">
    <property type="entry name" value="ASC"/>
    <property type="match status" value="1"/>
</dbReference>